<keyword evidence="15" id="KW-1185">Reference proteome</keyword>
<feature type="domain" description="Carrier" evidence="11">
    <location>
        <begin position="2416"/>
        <end position="2494"/>
    </location>
</feature>
<dbReference type="InterPro" id="IPR049900">
    <property type="entry name" value="PKS_mFAS_DH"/>
</dbReference>
<dbReference type="PANTHER" id="PTHR43775:SF20">
    <property type="entry name" value="HYBRID PKS-NRPS SYNTHETASE APDA"/>
    <property type="match status" value="1"/>
</dbReference>
<dbReference type="PANTHER" id="PTHR43775">
    <property type="entry name" value="FATTY ACID SYNTHASE"/>
    <property type="match status" value="1"/>
</dbReference>
<dbReference type="Proteomes" id="UP001149079">
    <property type="component" value="Unassembled WGS sequence"/>
</dbReference>
<evidence type="ECO:0000259" key="12">
    <source>
        <dbReference type="PROSITE" id="PS52004"/>
    </source>
</evidence>
<dbReference type="Pfam" id="PF02801">
    <property type="entry name" value="Ketoacyl-synt_C"/>
    <property type="match status" value="1"/>
</dbReference>
<dbReference type="InterPro" id="IPR042104">
    <property type="entry name" value="PKS_dehydratase_sf"/>
</dbReference>
<dbReference type="InterPro" id="IPR001242">
    <property type="entry name" value="Condensation_dom"/>
</dbReference>
<dbReference type="SMART" id="SM00822">
    <property type="entry name" value="PKS_KR"/>
    <property type="match status" value="1"/>
</dbReference>
<dbReference type="InterPro" id="IPR049551">
    <property type="entry name" value="PKS_DH_C"/>
</dbReference>
<dbReference type="SUPFAM" id="SSF51735">
    <property type="entry name" value="NAD(P)-binding Rossmann-fold domains"/>
    <property type="match status" value="2"/>
</dbReference>
<dbReference type="GeneID" id="81407818"/>
<evidence type="ECO:0000256" key="1">
    <source>
        <dbReference type="ARBA" id="ARBA00022450"/>
    </source>
</evidence>
<dbReference type="SMART" id="SM00825">
    <property type="entry name" value="PKS_KS"/>
    <property type="match status" value="1"/>
</dbReference>
<dbReference type="InterPro" id="IPR014043">
    <property type="entry name" value="Acyl_transferase_dom"/>
</dbReference>
<dbReference type="Pfam" id="PF00109">
    <property type="entry name" value="ketoacyl-synt"/>
    <property type="match status" value="1"/>
</dbReference>
<evidence type="ECO:0000259" key="13">
    <source>
        <dbReference type="PROSITE" id="PS52019"/>
    </source>
</evidence>
<dbReference type="Pfam" id="PF07993">
    <property type="entry name" value="NAD_binding_4"/>
    <property type="match status" value="1"/>
</dbReference>
<dbReference type="Gene3D" id="3.30.559.30">
    <property type="entry name" value="Nonribosomal peptide synthetase, condensation domain"/>
    <property type="match status" value="1"/>
</dbReference>
<reference evidence="14" key="2">
    <citation type="journal article" date="2023" name="IMA Fungus">
        <title>Comparative genomic study of the Penicillium genus elucidates a diverse pangenome and 15 lateral gene transfer events.</title>
        <authorList>
            <person name="Petersen C."/>
            <person name="Sorensen T."/>
            <person name="Nielsen M.R."/>
            <person name="Sondergaard T.E."/>
            <person name="Sorensen J.L."/>
            <person name="Fitzpatrick D.A."/>
            <person name="Frisvad J.C."/>
            <person name="Nielsen K.L."/>
        </authorList>
    </citation>
    <scope>NUCLEOTIDE SEQUENCE</scope>
    <source>
        <strain evidence="14">IBT 22155</strain>
    </source>
</reference>
<dbReference type="CDD" id="cd02440">
    <property type="entry name" value="AdoMet_MTases"/>
    <property type="match status" value="1"/>
</dbReference>
<feature type="region of interest" description="Disordered" evidence="10">
    <location>
        <begin position="2502"/>
        <end position="2563"/>
    </location>
</feature>
<dbReference type="SMART" id="SM00826">
    <property type="entry name" value="PKS_DH"/>
    <property type="match status" value="1"/>
</dbReference>
<dbReference type="InterPro" id="IPR042099">
    <property type="entry name" value="ANL_N_sf"/>
</dbReference>
<dbReference type="Pfam" id="PF08659">
    <property type="entry name" value="KR"/>
    <property type="match status" value="1"/>
</dbReference>
<dbReference type="Gene3D" id="3.40.50.12780">
    <property type="entry name" value="N-terminal domain of ligase-like"/>
    <property type="match status" value="1"/>
</dbReference>
<keyword evidence="3" id="KW-0436">Ligase</keyword>
<dbReference type="InterPro" id="IPR016036">
    <property type="entry name" value="Malonyl_transacylase_ACP-bd"/>
</dbReference>
<accession>A0A9W9GME5</accession>
<dbReference type="Gene3D" id="3.30.300.30">
    <property type="match status" value="1"/>
</dbReference>
<dbReference type="InterPro" id="IPR014031">
    <property type="entry name" value="Ketoacyl_synth_C"/>
</dbReference>
<feature type="domain" description="Carrier" evidence="11">
    <location>
        <begin position="3569"/>
        <end position="3645"/>
    </location>
</feature>
<dbReference type="PROSITE" id="PS00012">
    <property type="entry name" value="PHOSPHOPANTETHEINE"/>
    <property type="match status" value="1"/>
</dbReference>
<dbReference type="GO" id="GO:1901336">
    <property type="term" value="P:lactone biosynthetic process"/>
    <property type="evidence" value="ECO:0007669"/>
    <property type="project" value="UniProtKB-ARBA"/>
</dbReference>
<keyword evidence="5" id="KW-0808">Transferase</keyword>
<dbReference type="Pfam" id="PF21089">
    <property type="entry name" value="PKS_DH_N"/>
    <property type="match status" value="1"/>
</dbReference>
<dbReference type="InterPro" id="IPR020806">
    <property type="entry name" value="PKS_PP-bd"/>
</dbReference>
<dbReference type="Pfam" id="PF00501">
    <property type="entry name" value="AMP-binding"/>
    <property type="match status" value="1"/>
</dbReference>
<dbReference type="InterPro" id="IPR036736">
    <property type="entry name" value="ACP-like_sf"/>
</dbReference>
<dbReference type="InterPro" id="IPR016035">
    <property type="entry name" value="Acyl_Trfase/lysoPLipase"/>
</dbReference>
<dbReference type="InterPro" id="IPR057326">
    <property type="entry name" value="KR_dom"/>
</dbReference>
<dbReference type="SUPFAM" id="SSF52777">
    <property type="entry name" value="CoA-dependent acyltransferases"/>
    <property type="match status" value="2"/>
</dbReference>
<dbReference type="Pfam" id="PF14765">
    <property type="entry name" value="PS-DH"/>
    <property type="match status" value="1"/>
</dbReference>
<dbReference type="SUPFAM" id="SSF56801">
    <property type="entry name" value="Acetyl-CoA synthetase-like"/>
    <property type="match status" value="1"/>
</dbReference>
<dbReference type="Pfam" id="PF08242">
    <property type="entry name" value="Methyltransf_12"/>
    <property type="match status" value="1"/>
</dbReference>
<dbReference type="InterPro" id="IPR009081">
    <property type="entry name" value="PP-bd_ACP"/>
</dbReference>
<dbReference type="PROSITE" id="PS00606">
    <property type="entry name" value="KS3_1"/>
    <property type="match status" value="1"/>
</dbReference>
<dbReference type="CDD" id="cd19532">
    <property type="entry name" value="C_PKS-NRPS"/>
    <property type="match status" value="1"/>
</dbReference>
<evidence type="ECO:0000256" key="10">
    <source>
        <dbReference type="SAM" id="MobiDB-lite"/>
    </source>
</evidence>
<dbReference type="InterPro" id="IPR045851">
    <property type="entry name" value="AMP-bd_C_sf"/>
</dbReference>
<dbReference type="InterPro" id="IPR020807">
    <property type="entry name" value="PKS_DH"/>
</dbReference>
<organism evidence="14 15">
    <name type="scientific">Penicillium bovifimosum</name>
    <dbReference type="NCBI Taxonomy" id="126998"/>
    <lineage>
        <taxon>Eukaryota</taxon>
        <taxon>Fungi</taxon>
        <taxon>Dikarya</taxon>
        <taxon>Ascomycota</taxon>
        <taxon>Pezizomycotina</taxon>
        <taxon>Eurotiomycetes</taxon>
        <taxon>Eurotiomycetidae</taxon>
        <taxon>Eurotiales</taxon>
        <taxon>Aspergillaceae</taxon>
        <taxon>Penicillium</taxon>
    </lineage>
</organism>
<keyword evidence="7" id="KW-0511">Multifunctional enzyme</keyword>
<dbReference type="GO" id="GO:0004312">
    <property type="term" value="F:fatty acid synthase activity"/>
    <property type="evidence" value="ECO:0007669"/>
    <property type="project" value="TreeGrafter"/>
</dbReference>
<sequence>MITPRSEPIAIVGSGCRFPGGANCPSALWNLVDKPQDVCQEIPADRFNTTGFYHPDGSHHGTTNVHNAYLLQEDLKLFDTAFFNISPNEADSIDPQQRLLLETVYEALEAGGHTLESLRGSDTAVYVGTMGVDYNDTLLRDINTIPTYFATGTNRAIISNRVSYFFDWHGPSMTIDTACSSSLVAVHQGVRALRSGESRVAVACGTQVILGPEVFIFESKMKMLSPTGRSRMWDADADGYARGEGVATVILKRLSDAIADGDHIECLIRETGINQDGYSNGITVPSTEAQAALIRQTYARAGLDPTNPLHRPQFFEAHGTGTKAGDPKEAAAIHQCFGQRGQDEVPLYVGSVKTVIGHTEGAAGLAGLLKASGIIQRGTIPPNLLFNQLNPSITPFYQGLKVPTTQLPWPLLPEGVPRRVSVNSFGFGGSNAHAILEEYRPAVLGTTLASSVRRVPLTPYTFSAISDSSLVEQLQAYSEFLKKTPETSPLDLAYTLQSRRSQLPIKAAFSATTIEKLSLKIDEKLALLKQTPGNAVGIRSNNKQSTPHVLGIFTGQGAQWAAMGSQLILSSEYVRTRLRELSESLNTLPSTDRPQWDLQEEILAGAKTSRLAEAALSQPLCTAIQIVLVDLLKTAGIVFNAVVGHSSGEIAAAYAAGFLSAHDAIRIAYYRGTYAHLAGNSATGHKGSMMAVGTSLEDAQELTKLRAFRDRLAIAAHNSSASVTLSGDADAVLHAKNVFDEEKKFARLLKVDTAYHSSHMLLCGEPYVRSLESCSIRVIKDRSTACSWFSSVNPSEHAMECEDNLQSTYWRDNMTNPVLFYDAVKNAITSDPQLALAIEVGPHPALKGPAVQNMSDHSSPLLYTGVLSRGKDDVEAFSDALGFVWANLGGSSVDFRSFETVVSGRDSQPNLVVGLPSYRWNHARQHWLESRRSKKMRGRKQAFHEIVGLLSPDSTPRDMRWTNVLKPSEIPWLDGHQLQGQTVFPAAGYVAMAFESTRTLAGNIPVRFLELNNLNIPRAITFEDENAGVETLVTLTAISSSKETITADFSCYSSPALAVDQEMELMASGSVRIVFGTSDVATLCSAPLDEHNMSSIEADNFYSSLAKFGYGYYGPFRGMSSLKRKLNASSVMIDTYAQTDADTSVYAVHPSMLDVAFQASILAYSAPDDERLWSLHVPTSIQRIRVNPELCLSLSTSGSRVPARATLDHSDSFSASIEIYAEDGEHSMIQVEDLTIKPFAPATEADDRRLFSRIHFDVASPDGASVVAGARPSTEEIDLATICERVSYYYVRKWRSEISETDWANGQDHHSSLREYVNHTFDTASGGKHPCIKKEWTNDTKEEIEKLISSVAGERKMIITRAISRFSDNVDLKLISAVGENIPAAVRGETTILEHMLPDNMLDDFYKKGLGFQRYNTFLAGMMKQMIHRYPHARILEIGAGTGGATKAVLESIGTSFSSYTYTDVSVGFFQQASELFKEYSNQMAFKVLDIEKPPSGQGYEPHSYDIVIASNVLHATASLQRTLEHTRQLLKPGGYLLLLELTNNGPTRFSNIMGGLPGWWLGVDDGRKYAPTITPGRWHTALRKAGFGGIDAITPEIDQLSWPLSIMASQAVNDQVNFLRRPLVKTLSSTTINMESLVIMGTGSLESAQIAEELEDLLDGFFRHITILDGLPTEDDALLVPPMSVFINLVDIASPIFRGMTAEKMESLKRVYDLAKQILWITVGAQGDEPYHMASISFSRAMSHEAGHIFLNHLDMSGLNQDTSRIIAEYLLRQTALDEWQSSSSQKDKLLWSKEPEAFYNHGHLMVPRLISNVDQNARINSARRVITKTIPTSASKIAILPSSDSFSLVEQIIPTPIEAHERLVGIERSSLMALRVAADTFLFIGFGKDRTTQESLLVLSCSNSNEVVPHARVPVEPTQSSEQLLVAVASECVSASLMENVPSGSSMVIHGTSSDRFFIDALSRRAVTKRICLTVTTDNESFNRTQGLNWMRLSARMPKQTIRQLLQSARATHYLDLTTTVSELSQIISAVLPSQHKRIELAELFREESLLSGETTKLTSRLKDALGSLSDTSDVDVQDLVVPLHHVRDQPRPSYTTAVVDWSASENVTVDVRPLDAQRLFSQDKTYLLIGLSGQIGQSLCDWMVSNGAGCVCLTSRNPDVDKDWLKTFEAKDATVRIYSMDITDKAALERVVSDVRATCPPIAGVANGAMVLKDILFSKMSVETMQAVLGPKIDGTRNLDEIFYNEPLDFFILFSSSACVIGNSGQSNYAAANGFLNGLAKQRRKRGLAASAMDIGRVAGIGYVETAGKAVMQQLTRFGLMAINELELHHMFAETVLAGYPRNEDKAGITNAVVTTGIRTIRDDEDILGPWFDNPLFSHCIIESRDTQTATDTQDKKASIPVAAQLRMASTMEEALEIVKSCFADKLRVILQLSDQSIHHDVPLVELGLDSLVAVEVRSWFLKELKVDIPVLKVVGGASLAEICEQALMKLPEDIISGVGGAKETPRSPSPPSSGSTEPRVARSSSPSSSDSTPPSVTPSNDGALTPSSSTQLSSASTSFEDLGELTKQKEIVRPSSRFLKRELISLGQSRFWFLRLLLDDQTTSNVAFYYRITGNLRIGDLERAVRTVTTRHEALRTCFVEDETQGERAYQNVMSSSPLRLERKEIRSVDDVALEYSKLKGYSFDLESGDLIRLLLLSLSPTSHYLLVNYHHILMDGVSFQVFLSDLEKAYNGDPLGAPPRQFPAFSAAQRNALETGGMAQELQYWRGVFPVGEQPPVLPLLPMAKSPSRLPMKNFDVHQVQYRLDPALRARIKSMAKGQRSTPFHFYLAAFKAMLFRFTDVEDLTIGIADANRTTDDVMKSIGFFLNLLVLRFRRHSDQSFSDAVSEARITSYAALANSRLPFDVLLSDFGVARSSSYSPFFQAFFDYRQGAQERHPWGNTQFEFQELHPGRTSYDITLDVTDNESDALIMLRVQKSLYDITSANLLLETYVHLLDTVSIDMTLRLQDTPLFGTKQLTQAIKIGRGRSLISDWPSTLPHRIDEVAQENPDKIALVDGINQDLTYSDMIYRIEAISQALQNVDIGPGSRVLVFQTAASDWVCSMLAIMRIGAIYVPLDLRNPVARLAVVANDCQPGAILADHTTRGDVANLSVPSAFTIDVSSLPRKPSSHIPNRAQGASPAAILYTSGSTGTPKGIIVTHSGLRNEIEGYTKEWELGPERTLQQSAFTFNHSSDQIYTGLVNGGTVYIVPWSKRGDPIEITKIIKDNAITYTKATPSEYSLWMQFGADNISQATQWRRAFGGGEPLTSVVTQQFADLGLPLLRVYNSYGPTEISISSTKMELDYRNQKKMDDGRIPCGYSLPNYHVYVVDEKLKPLPAGMPGEICIGGAGVAIGYLNKELTDQHFIANPFTTPEDVSHGWTRMYRTGDIGHLQDDGAMVFHSRMAGDTQIKIRGIRIELSDIETNIISASGGVLQDAVVTLREGDPDFLVAHVVLRREHLISDQESFLQQLLSRLPLPPYMIPVLAIPLESLPLTNHSKVDRKALGSLPLPQRIQSSQTNGELTSTMRQLEQIWREILGNSGLDLDIHPSTNFFHVGGNSLLVIRLQQHIRQVFNVVIRLAELLDASTLGDMARKVEEGIDLDLINWEEETAPPSIPDFIKDVTGGRANQQQPLTILLTGATSYIAKYLIPQLAARPDVQRIHCVAVREKESEGRREIYQSSKLVIHEGDLTVPQLGLSEQEFRSLSSTVDAIVHLGAVRSFWDNYHALKACNVLPTRELVKLATPRSIPIHYISTVGVLSRKAEAAEISAASCVPATDGSNGYVASRWASERILERASQSLRIPASIYRFLPSIQQTSPQDVLDEFARFVDVSGVMPSMDGWEGRIDMVPAEQIANWLSQSVVADDCAGFTRFSHYESHVAVDVGVLRDYLETKKGSLGLKRMPGLRWIGLIKALGFGYFLTSQDVTVGDHQDGQTYESRR</sequence>
<comment type="similarity">
    <text evidence="8">In the C-terminal section; belongs to the NRP synthetase family.</text>
</comment>
<dbReference type="Gene3D" id="3.40.50.720">
    <property type="entry name" value="NAD(P)-binding Rossmann-like Domain"/>
    <property type="match status" value="2"/>
</dbReference>
<keyword evidence="4" id="KW-0489">Methyltransferase</keyword>
<evidence type="ECO:0000313" key="14">
    <source>
        <dbReference type="EMBL" id="KAJ5124079.1"/>
    </source>
</evidence>
<dbReference type="InterPro" id="IPR020845">
    <property type="entry name" value="AMP-binding_CS"/>
</dbReference>
<keyword evidence="6" id="KW-0677">Repeat</keyword>
<feature type="active site" description="Proton acceptor; for dehydratase activity" evidence="9">
    <location>
        <position position="976"/>
    </location>
</feature>
<dbReference type="SUPFAM" id="SSF47336">
    <property type="entry name" value="ACP-like"/>
    <property type="match status" value="2"/>
</dbReference>
<dbReference type="InterPro" id="IPR001227">
    <property type="entry name" value="Ac_transferase_dom_sf"/>
</dbReference>
<dbReference type="InterPro" id="IPR014030">
    <property type="entry name" value="Ketoacyl_synth_N"/>
</dbReference>
<dbReference type="GO" id="GO:0032259">
    <property type="term" value="P:methylation"/>
    <property type="evidence" value="ECO:0007669"/>
    <property type="project" value="UniProtKB-KW"/>
</dbReference>
<evidence type="ECO:0000313" key="15">
    <source>
        <dbReference type="Proteomes" id="UP001149079"/>
    </source>
</evidence>
<dbReference type="GO" id="GO:0008168">
    <property type="term" value="F:methyltransferase activity"/>
    <property type="evidence" value="ECO:0007669"/>
    <property type="project" value="UniProtKB-KW"/>
</dbReference>
<dbReference type="GO" id="GO:0030639">
    <property type="term" value="P:polyketide biosynthetic process"/>
    <property type="evidence" value="ECO:0007669"/>
    <property type="project" value="UniProtKB-ARBA"/>
</dbReference>
<comment type="caution">
    <text evidence="14">The sequence shown here is derived from an EMBL/GenBank/DDBJ whole genome shotgun (WGS) entry which is preliminary data.</text>
</comment>
<dbReference type="InterPro" id="IPR036291">
    <property type="entry name" value="NAD(P)-bd_dom_sf"/>
</dbReference>
<dbReference type="InterPro" id="IPR049552">
    <property type="entry name" value="PKS_DH_N"/>
</dbReference>
<dbReference type="InterPro" id="IPR020841">
    <property type="entry name" value="PKS_Beta-ketoAc_synthase_dom"/>
</dbReference>
<dbReference type="GO" id="GO:0016874">
    <property type="term" value="F:ligase activity"/>
    <property type="evidence" value="ECO:0007669"/>
    <property type="project" value="UniProtKB-KW"/>
</dbReference>
<feature type="domain" description="PKS/mFAS DH" evidence="13">
    <location>
        <begin position="944"/>
        <end position="1245"/>
    </location>
</feature>
<dbReference type="CDD" id="cd05930">
    <property type="entry name" value="A_NRPS"/>
    <property type="match status" value="1"/>
</dbReference>
<dbReference type="EMBL" id="JAPQKL010000006">
    <property type="protein sequence ID" value="KAJ5124079.1"/>
    <property type="molecule type" value="Genomic_DNA"/>
</dbReference>
<reference evidence="14" key="1">
    <citation type="submission" date="2022-11" db="EMBL/GenBank/DDBJ databases">
        <authorList>
            <person name="Petersen C."/>
        </authorList>
    </citation>
    <scope>NUCLEOTIDE SEQUENCE</scope>
    <source>
        <strain evidence="14">IBT 22155</strain>
    </source>
</reference>
<dbReference type="InterPro" id="IPR032821">
    <property type="entry name" value="PKS_assoc"/>
</dbReference>
<evidence type="ECO:0000256" key="6">
    <source>
        <dbReference type="ARBA" id="ARBA00022737"/>
    </source>
</evidence>
<feature type="domain" description="Ketosynthase family 3 (KS3)" evidence="12">
    <location>
        <begin position="6"/>
        <end position="438"/>
    </location>
</feature>
<dbReference type="InterPro" id="IPR016039">
    <property type="entry name" value="Thiolase-like"/>
</dbReference>
<evidence type="ECO:0000256" key="5">
    <source>
        <dbReference type="ARBA" id="ARBA00022679"/>
    </source>
</evidence>
<name>A0A9W9GME5_9EURO</name>
<feature type="region of interest" description="N-terminal hotdog fold" evidence="9">
    <location>
        <begin position="944"/>
        <end position="1078"/>
    </location>
</feature>
<dbReference type="Gene3D" id="3.30.559.10">
    <property type="entry name" value="Chloramphenicol acetyltransferase-like domain"/>
    <property type="match status" value="1"/>
</dbReference>
<dbReference type="SUPFAM" id="SSF52151">
    <property type="entry name" value="FabD/lysophospholipase-like"/>
    <property type="match status" value="1"/>
</dbReference>
<dbReference type="GO" id="GO:0004315">
    <property type="term" value="F:3-oxoacyl-[acyl-carrier-protein] synthase activity"/>
    <property type="evidence" value="ECO:0007669"/>
    <property type="project" value="InterPro"/>
</dbReference>
<dbReference type="InterPro" id="IPR013217">
    <property type="entry name" value="Methyltransf_12"/>
</dbReference>
<dbReference type="InterPro" id="IPR050091">
    <property type="entry name" value="PKS_NRPS_Biosynth_Enz"/>
</dbReference>
<dbReference type="PROSITE" id="PS50075">
    <property type="entry name" value="CARRIER"/>
    <property type="match status" value="2"/>
</dbReference>
<dbReference type="InterPro" id="IPR013968">
    <property type="entry name" value="PKS_KR"/>
</dbReference>
<evidence type="ECO:0000256" key="9">
    <source>
        <dbReference type="PROSITE-ProRule" id="PRU01363"/>
    </source>
</evidence>
<dbReference type="InterPro" id="IPR018201">
    <property type="entry name" value="Ketoacyl_synth_AS"/>
</dbReference>
<dbReference type="CDD" id="cd00833">
    <property type="entry name" value="PKS"/>
    <property type="match status" value="1"/>
</dbReference>
<dbReference type="SUPFAM" id="SSF55048">
    <property type="entry name" value="Probable ACP-binding domain of malonyl-CoA ACP transacylase"/>
    <property type="match status" value="1"/>
</dbReference>
<evidence type="ECO:0000256" key="4">
    <source>
        <dbReference type="ARBA" id="ARBA00022603"/>
    </source>
</evidence>
<evidence type="ECO:0000256" key="2">
    <source>
        <dbReference type="ARBA" id="ARBA00022553"/>
    </source>
</evidence>
<dbReference type="Gene3D" id="3.10.129.110">
    <property type="entry name" value="Polyketide synthase dehydratase"/>
    <property type="match status" value="1"/>
</dbReference>
<keyword evidence="1" id="KW-0596">Phosphopantetheine</keyword>
<dbReference type="PROSITE" id="PS52019">
    <property type="entry name" value="PKS_MFAS_DH"/>
    <property type="match status" value="1"/>
</dbReference>
<dbReference type="Pfam" id="PF00698">
    <property type="entry name" value="Acyl_transf_1"/>
    <property type="match status" value="1"/>
</dbReference>
<proteinExistence type="inferred from homology"/>
<dbReference type="Gene3D" id="3.40.50.150">
    <property type="entry name" value="Vaccinia Virus protein VP39"/>
    <property type="match status" value="1"/>
</dbReference>
<feature type="compositionally biased region" description="Low complexity" evidence="10">
    <location>
        <begin position="2516"/>
        <end position="2562"/>
    </location>
</feature>
<gene>
    <name evidence="14" type="ORF">N7515_007904</name>
</gene>
<dbReference type="InterPro" id="IPR029063">
    <property type="entry name" value="SAM-dependent_MTases_sf"/>
</dbReference>
<dbReference type="Gene3D" id="3.40.47.10">
    <property type="match status" value="1"/>
</dbReference>
<dbReference type="Pfam" id="PF00550">
    <property type="entry name" value="PP-binding"/>
    <property type="match status" value="2"/>
</dbReference>
<dbReference type="Pfam" id="PF16197">
    <property type="entry name" value="KAsynt_C_assoc"/>
    <property type="match status" value="1"/>
</dbReference>
<dbReference type="OrthoDB" id="329835at2759"/>
<dbReference type="RefSeq" id="XP_056518478.1">
    <property type="nucleotide sequence ID" value="XM_056668648.1"/>
</dbReference>
<feature type="active site" description="Proton donor; for dehydratase activity" evidence="9">
    <location>
        <position position="1154"/>
    </location>
</feature>
<dbReference type="InterPro" id="IPR006162">
    <property type="entry name" value="Ppantetheine_attach_site"/>
</dbReference>
<dbReference type="GO" id="GO:0031177">
    <property type="term" value="F:phosphopantetheine binding"/>
    <property type="evidence" value="ECO:0007669"/>
    <property type="project" value="InterPro"/>
</dbReference>
<dbReference type="GO" id="GO:0006633">
    <property type="term" value="P:fatty acid biosynthetic process"/>
    <property type="evidence" value="ECO:0007669"/>
    <property type="project" value="InterPro"/>
</dbReference>
<dbReference type="InterPro" id="IPR023213">
    <property type="entry name" value="CAT-like_dom_sf"/>
</dbReference>
<keyword evidence="2" id="KW-0597">Phosphoprotein</keyword>
<dbReference type="PROSITE" id="PS52004">
    <property type="entry name" value="KS3_2"/>
    <property type="match status" value="1"/>
</dbReference>
<dbReference type="InterPro" id="IPR013120">
    <property type="entry name" value="FAR_NAD-bd"/>
</dbReference>
<dbReference type="Pfam" id="PF00668">
    <property type="entry name" value="Condensation"/>
    <property type="match status" value="1"/>
</dbReference>
<dbReference type="SUPFAM" id="SSF53901">
    <property type="entry name" value="Thiolase-like"/>
    <property type="match status" value="1"/>
</dbReference>
<dbReference type="SMART" id="SM00823">
    <property type="entry name" value="PKS_PP"/>
    <property type="match status" value="2"/>
</dbReference>
<evidence type="ECO:0000256" key="7">
    <source>
        <dbReference type="ARBA" id="ARBA00023268"/>
    </source>
</evidence>
<dbReference type="FunFam" id="3.40.47.10:FF:000019">
    <property type="entry name" value="Polyketide synthase type I"/>
    <property type="match status" value="1"/>
</dbReference>
<dbReference type="SUPFAM" id="SSF53335">
    <property type="entry name" value="S-adenosyl-L-methionine-dependent methyltransferases"/>
    <property type="match status" value="1"/>
</dbReference>
<dbReference type="Gene3D" id="1.10.1200.10">
    <property type="entry name" value="ACP-like"/>
    <property type="match status" value="2"/>
</dbReference>
<protein>
    <submittedName>
        <fullName evidence="14">Hybrid PKS-NRPS biosynthetic cluster</fullName>
    </submittedName>
</protein>
<dbReference type="SMART" id="SM00827">
    <property type="entry name" value="PKS_AT"/>
    <property type="match status" value="1"/>
</dbReference>
<evidence type="ECO:0000256" key="8">
    <source>
        <dbReference type="ARBA" id="ARBA00029443"/>
    </source>
</evidence>
<dbReference type="PROSITE" id="PS00455">
    <property type="entry name" value="AMP_BINDING"/>
    <property type="match status" value="1"/>
</dbReference>
<evidence type="ECO:0000256" key="3">
    <source>
        <dbReference type="ARBA" id="ARBA00022598"/>
    </source>
</evidence>
<evidence type="ECO:0000259" key="11">
    <source>
        <dbReference type="PROSITE" id="PS50075"/>
    </source>
</evidence>
<feature type="region of interest" description="C-terminal hotdog fold" evidence="9">
    <location>
        <begin position="1093"/>
        <end position="1245"/>
    </location>
</feature>
<dbReference type="Gene3D" id="3.40.366.10">
    <property type="entry name" value="Malonyl-Coenzyme A Acyl Carrier Protein, domain 2"/>
    <property type="match status" value="1"/>
</dbReference>
<dbReference type="GO" id="GO:0009403">
    <property type="term" value="P:toxin biosynthetic process"/>
    <property type="evidence" value="ECO:0007669"/>
    <property type="project" value="UniProtKB-ARBA"/>
</dbReference>
<dbReference type="InterPro" id="IPR000873">
    <property type="entry name" value="AMP-dep_synth/lig_dom"/>
</dbReference>